<organism evidence="5 6">
    <name type="scientific">Marinomonas communis</name>
    <dbReference type="NCBI Taxonomy" id="28254"/>
    <lineage>
        <taxon>Bacteria</taxon>
        <taxon>Pseudomonadati</taxon>
        <taxon>Pseudomonadota</taxon>
        <taxon>Gammaproteobacteria</taxon>
        <taxon>Oceanospirillales</taxon>
        <taxon>Oceanospirillaceae</taxon>
        <taxon>Marinomonas</taxon>
    </lineage>
</organism>
<dbReference type="Pfam" id="PF08220">
    <property type="entry name" value="HTH_DeoR"/>
    <property type="match status" value="1"/>
</dbReference>
<keyword evidence="6" id="KW-1185">Reference proteome</keyword>
<reference evidence="5 6" key="1">
    <citation type="submission" date="2019-03" db="EMBL/GenBank/DDBJ databases">
        <title>Genomic Encyclopedia of Type Strains, Phase IV (KMG-IV): sequencing the most valuable type-strain genomes for metagenomic binning, comparative biology and taxonomic classification.</title>
        <authorList>
            <person name="Goeker M."/>
        </authorList>
    </citation>
    <scope>NUCLEOTIDE SEQUENCE [LARGE SCALE GENOMIC DNA]</scope>
    <source>
        <strain evidence="5 6">DSM 5604</strain>
    </source>
</reference>
<protein>
    <submittedName>
        <fullName evidence="5">DeoR family transcriptional regulator</fullName>
    </submittedName>
</protein>
<dbReference type="SUPFAM" id="SSF46785">
    <property type="entry name" value="Winged helix' DNA-binding domain"/>
    <property type="match status" value="1"/>
</dbReference>
<dbReference type="Gene3D" id="3.40.50.1360">
    <property type="match status" value="1"/>
</dbReference>
<dbReference type="PANTHER" id="PTHR30363">
    <property type="entry name" value="HTH-TYPE TRANSCRIPTIONAL REGULATOR SRLR-RELATED"/>
    <property type="match status" value="1"/>
</dbReference>
<dbReference type="PROSITE" id="PS51000">
    <property type="entry name" value="HTH_DEOR_2"/>
    <property type="match status" value="1"/>
</dbReference>
<dbReference type="InterPro" id="IPR001034">
    <property type="entry name" value="DeoR_HTH"/>
</dbReference>
<comment type="caution">
    <text evidence="5">The sequence shown here is derived from an EMBL/GenBank/DDBJ whole genome shotgun (WGS) entry which is preliminary data.</text>
</comment>
<dbReference type="Proteomes" id="UP000295729">
    <property type="component" value="Unassembled WGS sequence"/>
</dbReference>
<dbReference type="InterPro" id="IPR014036">
    <property type="entry name" value="DeoR-like_C"/>
</dbReference>
<keyword evidence="1" id="KW-0678">Repressor</keyword>
<keyword evidence="2" id="KW-0805">Transcription regulation</keyword>
<keyword evidence="3" id="KW-0804">Transcription</keyword>
<evidence type="ECO:0000259" key="4">
    <source>
        <dbReference type="PROSITE" id="PS51000"/>
    </source>
</evidence>
<dbReference type="PRINTS" id="PR00037">
    <property type="entry name" value="HTHLACR"/>
</dbReference>
<evidence type="ECO:0000313" key="5">
    <source>
        <dbReference type="EMBL" id="TDR15671.1"/>
    </source>
</evidence>
<evidence type="ECO:0000313" key="6">
    <source>
        <dbReference type="Proteomes" id="UP000295729"/>
    </source>
</evidence>
<gene>
    <name evidence="5" type="ORF">C8D85_1045</name>
</gene>
<accession>A0A4V3DGU7</accession>
<evidence type="ECO:0000256" key="3">
    <source>
        <dbReference type="ARBA" id="ARBA00023163"/>
    </source>
</evidence>
<dbReference type="Pfam" id="PF00455">
    <property type="entry name" value="DeoRC"/>
    <property type="match status" value="1"/>
</dbReference>
<dbReference type="InterPro" id="IPR036390">
    <property type="entry name" value="WH_DNA-bd_sf"/>
</dbReference>
<dbReference type="EMBL" id="SNZA01000001">
    <property type="protein sequence ID" value="TDR15671.1"/>
    <property type="molecule type" value="Genomic_DNA"/>
</dbReference>
<dbReference type="InterPro" id="IPR037171">
    <property type="entry name" value="NagB/RpiA_transferase-like"/>
</dbReference>
<name>A0A4V3DGU7_9GAMM</name>
<dbReference type="SUPFAM" id="SSF100950">
    <property type="entry name" value="NagB/RpiA/CoA transferase-like"/>
    <property type="match status" value="1"/>
</dbReference>
<dbReference type="InterPro" id="IPR050313">
    <property type="entry name" value="Carb_Metab_HTH_regulators"/>
</dbReference>
<proteinExistence type="predicted"/>
<sequence length="271" mass="30701">MLSFECYLLSFEVFSLKGLIMNQRQLDIIQWINTNGRQPLQAVADAFDVSVQTIRSDVRLLSEKGLLLRNHGEVVPFPNRENISFNQRQIHNAEGKRRMAELCLQQISDYQSVFLGSGSTVAELAKCLNEKEDLHVMTTNLHAARIISEQPNGELTVAGGKVRKRDQDIVGADAVRFFQKYRADVGVFSVSAIDKHGVLFDFTDDDISSLEALVDNCHYRILMVDSTKFDRASRCVWTRLKDIDCLITDRQPPAYLQSKITSLGVKLIYKT</sequence>
<evidence type="ECO:0000256" key="1">
    <source>
        <dbReference type="ARBA" id="ARBA00022491"/>
    </source>
</evidence>
<dbReference type="PANTHER" id="PTHR30363:SF4">
    <property type="entry name" value="GLYCEROL-3-PHOSPHATE REGULON REPRESSOR"/>
    <property type="match status" value="1"/>
</dbReference>
<dbReference type="SMART" id="SM01134">
    <property type="entry name" value="DeoRC"/>
    <property type="match status" value="1"/>
</dbReference>
<dbReference type="AlphaFoldDB" id="A0A4V3DGU7"/>
<feature type="domain" description="HTH deoR-type" evidence="4">
    <location>
        <begin position="21"/>
        <end position="76"/>
    </location>
</feature>
<evidence type="ECO:0000256" key="2">
    <source>
        <dbReference type="ARBA" id="ARBA00023015"/>
    </source>
</evidence>
<dbReference type="GO" id="GO:0003700">
    <property type="term" value="F:DNA-binding transcription factor activity"/>
    <property type="evidence" value="ECO:0007669"/>
    <property type="project" value="InterPro"/>
</dbReference>
<dbReference type="SMART" id="SM00420">
    <property type="entry name" value="HTH_DEOR"/>
    <property type="match status" value="1"/>
</dbReference>